<dbReference type="SUPFAM" id="SSF53659">
    <property type="entry name" value="Isocitrate/Isopropylmalate dehydrogenase-like"/>
    <property type="match status" value="1"/>
</dbReference>
<comment type="similarity">
    <text evidence="1">In the N-terminal section; belongs to the malic enzymes family.</text>
</comment>
<sequence>MVDDTFAAAALTYHRTPVPGKLEVVATKPLGNQRDLALAYSPGVAAACRAIVEDPAEASTLTARANLVGVVTNGTAVLGLGAIGPLASKPVMEGKAVLFKKFAGIDVFDIELAELDPERLIEIVGALEPTFGGINLEDIKAPECFIVERELRKRMNIPVFHDDQHGTAIIVNAAIYNALHLVDKKLEDVKVVCSGAGAAAIACLDLLVEQGARRENIFVSDIEGVVYAGRETLMDPWKARYAQETKARSLGEVIEDADVFLGLSAPNVLKAEMVARMARDPVILALANPEPEILPEEARAARPDAIIATGRSDYPNQVNNVLCFPFIFRGALDVGATEINEEMKIACVRALAELARSEVSEVVIQAYGGESAPFGREYLIPRPFDPRLILQIAPAVAEAAMKSGVATRPIKDLGAYRQQLNEFVFRSGLAMKPVFEQAKADPQRVFFAEGEAERVLRAVQAVVDEGLARPIICGRPKVVEDRIERLGLRIRIDEDFELVNPLSDPRYNDYWRLYHRLMERNGVSPDRARTVVRTDATVIGALAVRRGDADALICGVEGRYRDHLRHIENIIGKAGGVHDYSALSLLITAKGTFFIADTYVSDNPTAQELVEMTVYAAEAVQRFGITPKIALLSHSSFGSHQDSTAGKMREAVRMLHESRPDLEVEGEMHADAALSEDIRSRIFPNSRLKGAANLLIMPTLDAANISFNLLKVLGEGLSVGPLLLGTACPAHIATPSITARGVINLCAIAAVDARSRTECHPLPDLAPGADSA</sequence>
<dbReference type="Proteomes" id="UP001215503">
    <property type="component" value="Unassembled WGS sequence"/>
</dbReference>
<reference evidence="7 8" key="1">
    <citation type="submission" date="2023-03" db="EMBL/GenBank/DDBJ databases">
        <title>Fodinicurvata sp. CAU 1616 isolated from sea sendiment.</title>
        <authorList>
            <person name="Kim W."/>
        </authorList>
    </citation>
    <scope>NUCLEOTIDE SEQUENCE [LARGE SCALE GENOMIC DNA]</scope>
    <source>
        <strain evidence="7 8">CAU 1616</strain>
    </source>
</reference>
<dbReference type="PIRSF" id="PIRSF036684">
    <property type="entry name" value="ME_PTA"/>
    <property type="match status" value="1"/>
</dbReference>
<dbReference type="InterPro" id="IPR046346">
    <property type="entry name" value="Aminoacid_DH-like_N_sf"/>
</dbReference>
<dbReference type="InterPro" id="IPR012301">
    <property type="entry name" value="Malic_N_dom"/>
</dbReference>
<dbReference type="InterPro" id="IPR037062">
    <property type="entry name" value="Malic_N_dom_sf"/>
</dbReference>
<evidence type="ECO:0000313" key="8">
    <source>
        <dbReference type="Proteomes" id="UP001215503"/>
    </source>
</evidence>
<protein>
    <submittedName>
        <fullName evidence="7">NADP-dependent malic enzyme</fullName>
    </submittedName>
</protein>
<dbReference type="Gene3D" id="3.40.50.10380">
    <property type="entry name" value="Malic enzyme, N-terminal domain"/>
    <property type="match status" value="1"/>
</dbReference>
<keyword evidence="3" id="KW-0560">Oxidoreductase</keyword>
<dbReference type="InterPro" id="IPR042113">
    <property type="entry name" value="P_AcTrfase_dom1"/>
</dbReference>
<organism evidence="7 8">
    <name type="scientific">Aquibaculum arenosum</name>
    <dbReference type="NCBI Taxonomy" id="3032591"/>
    <lineage>
        <taxon>Bacteria</taxon>
        <taxon>Pseudomonadati</taxon>
        <taxon>Pseudomonadota</taxon>
        <taxon>Alphaproteobacteria</taxon>
        <taxon>Rhodospirillales</taxon>
        <taxon>Rhodovibrionaceae</taxon>
        <taxon>Aquibaculum</taxon>
    </lineage>
</organism>
<evidence type="ECO:0000256" key="1">
    <source>
        <dbReference type="ARBA" id="ARBA00007686"/>
    </source>
</evidence>
<feature type="domain" description="Malic enzyme NAD-binding" evidence="5">
    <location>
        <begin position="164"/>
        <end position="401"/>
    </location>
</feature>
<feature type="domain" description="Malic enzyme N-terminal" evidence="6">
    <location>
        <begin position="19"/>
        <end position="152"/>
    </location>
</feature>
<comment type="caution">
    <text evidence="7">The sequence shown here is derived from an EMBL/GenBank/DDBJ whole genome shotgun (WGS) entry which is preliminary data.</text>
</comment>
<evidence type="ECO:0000259" key="5">
    <source>
        <dbReference type="SMART" id="SM00919"/>
    </source>
</evidence>
<dbReference type="Gene3D" id="3.40.50.10950">
    <property type="match status" value="1"/>
</dbReference>
<dbReference type="RefSeq" id="WP_275824060.1">
    <property type="nucleotide sequence ID" value="NZ_JARHUD010000011.1"/>
</dbReference>
<dbReference type="InterPro" id="IPR051674">
    <property type="entry name" value="Malate_Decarboxylase"/>
</dbReference>
<evidence type="ECO:0000256" key="4">
    <source>
        <dbReference type="ARBA" id="ARBA00023268"/>
    </source>
</evidence>
<evidence type="ECO:0000256" key="2">
    <source>
        <dbReference type="ARBA" id="ARBA00008756"/>
    </source>
</evidence>
<dbReference type="InterPro" id="IPR002505">
    <property type="entry name" value="PTA_PTB"/>
</dbReference>
<dbReference type="Pfam" id="PF01515">
    <property type="entry name" value="PTA_PTB"/>
    <property type="match status" value="1"/>
</dbReference>
<dbReference type="InterPro" id="IPR045213">
    <property type="entry name" value="Malic_NAD-bd_bact_type"/>
</dbReference>
<proteinExistence type="inferred from homology"/>
<evidence type="ECO:0000256" key="3">
    <source>
        <dbReference type="ARBA" id="ARBA00023002"/>
    </source>
</evidence>
<keyword evidence="8" id="KW-1185">Reference proteome</keyword>
<dbReference type="Gene3D" id="3.40.50.720">
    <property type="entry name" value="NAD(P)-binding Rossmann-like Domain"/>
    <property type="match status" value="1"/>
</dbReference>
<dbReference type="PANTHER" id="PTHR43237:SF4">
    <property type="entry name" value="NADP-DEPENDENT MALIC ENZYME"/>
    <property type="match status" value="1"/>
</dbReference>
<keyword evidence="4" id="KW-0511">Multifunctional enzyme</keyword>
<dbReference type="InterPro" id="IPR012302">
    <property type="entry name" value="Malic_NAD-bd"/>
</dbReference>
<dbReference type="CDD" id="cd05311">
    <property type="entry name" value="NAD_bind_2_malic_enz"/>
    <property type="match status" value="1"/>
</dbReference>
<dbReference type="Gene3D" id="3.40.50.10750">
    <property type="entry name" value="Isocitrate/Isopropylmalate dehydrogenase-like"/>
    <property type="match status" value="1"/>
</dbReference>
<dbReference type="SMART" id="SM01274">
    <property type="entry name" value="malic"/>
    <property type="match status" value="1"/>
</dbReference>
<evidence type="ECO:0000259" key="6">
    <source>
        <dbReference type="SMART" id="SM01274"/>
    </source>
</evidence>
<dbReference type="Pfam" id="PF00390">
    <property type="entry name" value="malic"/>
    <property type="match status" value="1"/>
</dbReference>
<dbReference type="PANTHER" id="PTHR43237">
    <property type="entry name" value="NADP-DEPENDENT MALIC ENZYME"/>
    <property type="match status" value="1"/>
</dbReference>
<dbReference type="InterPro" id="IPR036291">
    <property type="entry name" value="NAD(P)-bd_dom_sf"/>
</dbReference>
<gene>
    <name evidence="7" type="ORF">P2G67_14960</name>
</gene>
<dbReference type="EMBL" id="JARHUD010000011">
    <property type="protein sequence ID" value="MDF2097278.1"/>
    <property type="molecule type" value="Genomic_DNA"/>
</dbReference>
<dbReference type="SUPFAM" id="SSF53223">
    <property type="entry name" value="Aminoacid dehydrogenase-like, N-terminal domain"/>
    <property type="match status" value="1"/>
</dbReference>
<accession>A0ABT5YR37</accession>
<dbReference type="Pfam" id="PF03949">
    <property type="entry name" value="Malic_M"/>
    <property type="match status" value="1"/>
</dbReference>
<name>A0ABT5YR37_9PROT</name>
<dbReference type="SUPFAM" id="SSF51735">
    <property type="entry name" value="NAD(P)-binding Rossmann-fold domains"/>
    <property type="match status" value="1"/>
</dbReference>
<comment type="similarity">
    <text evidence="2">In the C-terminal section; belongs to the phosphate acetyltransferase and butyryltransferase family.</text>
</comment>
<dbReference type="SMART" id="SM00919">
    <property type="entry name" value="Malic_M"/>
    <property type="match status" value="1"/>
</dbReference>
<dbReference type="InterPro" id="IPR042112">
    <property type="entry name" value="P_AcTrfase_dom2"/>
</dbReference>
<dbReference type="InterPro" id="IPR012188">
    <property type="entry name" value="ME_PTA"/>
</dbReference>
<evidence type="ECO:0000313" key="7">
    <source>
        <dbReference type="EMBL" id="MDF2097278.1"/>
    </source>
</evidence>